<keyword evidence="11" id="KW-0067">ATP-binding</keyword>
<evidence type="ECO:0000259" key="18">
    <source>
        <dbReference type="PROSITE" id="PS50885"/>
    </source>
</evidence>
<dbReference type="STRING" id="1121279.SAMN02745887_00729"/>
<evidence type="ECO:0000256" key="7">
    <source>
        <dbReference type="ARBA" id="ARBA00022679"/>
    </source>
</evidence>
<dbReference type="GO" id="GO:0005886">
    <property type="term" value="C:plasma membrane"/>
    <property type="evidence" value="ECO:0007669"/>
    <property type="project" value="UniProtKB-SubCell"/>
</dbReference>
<dbReference type="InterPro" id="IPR003661">
    <property type="entry name" value="HisK_dim/P_dom"/>
</dbReference>
<evidence type="ECO:0000256" key="10">
    <source>
        <dbReference type="ARBA" id="ARBA00022777"/>
    </source>
</evidence>
<keyword evidence="8 16" id="KW-0812">Transmembrane</keyword>
<feature type="transmembrane region" description="Helical" evidence="16">
    <location>
        <begin position="12"/>
        <end position="39"/>
    </location>
</feature>
<gene>
    <name evidence="19" type="ORF">SAMN02745887_00729</name>
</gene>
<dbReference type="SMART" id="SM00388">
    <property type="entry name" value="HisKA"/>
    <property type="match status" value="1"/>
</dbReference>
<dbReference type="InterPro" id="IPR004358">
    <property type="entry name" value="Sig_transdc_His_kin-like_C"/>
</dbReference>
<comment type="subcellular location">
    <subcellularLocation>
        <location evidence="2">Cell inner membrane</location>
        <topology evidence="2">Multi-pass membrane protein</topology>
    </subcellularLocation>
</comment>
<organism evidence="19 20">
    <name type="scientific">Chitinimonas taiwanensis DSM 18899</name>
    <dbReference type="NCBI Taxonomy" id="1121279"/>
    <lineage>
        <taxon>Bacteria</taxon>
        <taxon>Pseudomonadati</taxon>
        <taxon>Pseudomonadota</taxon>
        <taxon>Betaproteobacteria</taxon>
        <taxon>Neisseriales</taxon>
        <taxon>Chitinibacteraceae</taxon>
        <taxon>Chitinimonas</taxon>
    </lineage>
</organism>
<feature type="domain" description="HAMP" evidence="18">
    <location>
        <begin position="224"/>
        <end position="276"/>
    </location>
</feature>
<evidence type="ECO:0000259" key="17">
    <source>
        <dbReference type="PROSITE" id="PS50109"/>
    </source>
</evidence>
<evidence type="ECO:0000256" key="2">
    <source>
        <dbReference type="ARBA" id="ARBA00004429"/>
    </source>
</evidence>
<dbReference type="InterPro" id="IPR036097">
    <property type="entry name" value="HisK_dim/P_sf"/>
</dbReference>
<keyword evidence="13" id="KW-0902">Two-component regulatory system</keyword>
<comment type="catalytic activity">
    <reaction evidence="1">
        <text>ATP + protein L-histidine = ADP + protein N-phospho-L-histidine.</text>
        <dbReference type="EC" id="2.7.13.3"/>
    </reaction>
</comment>
<feature type="domain" description="Histidine kinase" evidence="17">
    <location>
        <begin position="284"/>
        <end position="481"/>
    </location>
</feature>
<keyword evidence="9" id="KW-0547">Nucleotide-binding</keyword>
<dbReference type="PRINTS" id="PR00344">
    <property type="entry name" value="BCTRLSENSOR"/>
</dbReference>
<dbReference type="GO" id="GO:0000155">
    <property type="term" value="F:phosphorelay sensor kinase activity"/>
    <property type="evidence" value="ECO:0007669"/>
    <property type="project" value="InterPro"/>
</dbReference>
<keyword evidence="6" id="KW-0597">Phosphoprotein</keyword>
<protein>
    <recommendedName>
        <fullName evidence="3">histidine kinase</fullName>
        <ecNumber evidence="3">2.7.13.3</ecNumber>
    </recommendedName>
</protein>
<dbReference type="PROSITE" id="PS50109">
    <property type="entry name" value="HIS_KIN"/>
    <property type="match status" value="1"/>
</dbReference>
<evidence type="ECO:0000256" key="5">
    <source>
        <dbReference type="ARBA" id="ARBA00022519"/>
    </source>
</evidence>
<dbReference type="Proteomes" id="UP000186513">
    <property type="component" value="Unassembled WGS sequence"/>
</dbReference>
<evidence type="ECO:0000256" key="15">
    <source>
        <dbReference type="SAM" id="MobiDB-lite"/>
    </source>
</evidence>
<dbReference type="GO" id="GO:0005524">
    <property type="term" value="F:ATP binding"/>
    <property type="evidence" value="ECO:0007669"/>
    <property type="project" value="UniProtKB-KW"/>
</dbReference>
<dbReference type="Gene3D" id="3.30.450.300">
    <property type="entry name" value="Sensor histidine kinase RisS, periplasmic domain"/>
    <property type="match status" value="1"/>
</dbReference>
<keyword evidence="12 16" id="KW-1133">Transmembrane helix</keyword>
<keyword evidence="10 19" id="KW-0418">Kinase</keyword>
<dbReference type="InterPro" id="IPR036890">
    <property type="entry name" value="HATPase_C_sf"/>
</dbReference>
<keyword evidence="4" id="KW-1003">Cell membrane</keyword>
<dbReference type="EMBL" id="FPKR01000002">
    <property type="protein sequence ID" value="SFZ72830.1"/>
    <property type="molecule type" value="Genomic_DNA"/>
</dbReference>
<evidence type="ECO:0000256" key="13">
    <source>
        <dbReference type="ARBA" id="ARBA00023012"/>
    </source>
</evidence>
<dbReference type="SMART" id="SM00387">
    <property type="entry name" value="HATPase_c"/>
    <property type="match status" value="1"/>
</dbReference>
<evidence type="ECO:0000256" key="1">
    <source>
        <dbReference type="ARBA" id="ARBA00000085"/>
    </source>
</evidence>
<dbReference type="CDD" id="cd06225">
    <property type="entry name" value="HAMP"/>
    <property type="match status" value="1"/>
</dbReference>
<dbReference type="SMART" id="SM00304">
    <property type="entry name" value="HAMP"/>
    <property type="match status" value="1"/>
</dbReference>
<proteinExistence type="predicted"/>
<feature type="transmembrane region" description="Helical" evidence="16">
    <location>
        <begin position="202"/>
        <end position="227"/>
    </location>
</feature>
<dbReference type="AlphaFoldDB" id="A0A1K2H861"/>
<dbReference type="PANTHER" id="PTHR44936">
    <property type="entry name" value="SENSOR PROTEIN CREC"/>
    <property type="match status" value="1"/>
</dbReference>
<evidence type="ECO:0000256" key="3">
    <source>
        <dbReference type="ARBA" id="ARBA00012438"/>
    </source>
</evidence>
<evidence type="ECO:0000256" key="14">
    <source>
        <dbReference type="ARBA" id="ARBA00023136"/>
    </source>
</evidence>
<keyword evidence="7" id="KW-0808">Transferase</keyword>
<dbReference type="EC" id="2.7.13.3" evidence="3"/>
<evidence type="ECO:0000256" key="6">
    <source>
        <dbReference type="ARBA" id="ARBA00022553"/>
    </source>
</evidence>
<dbReference type="Pfam" id="PF00672">
    <property type="entry name" value="HAMP"/>
    <property type="match status" value="1"/>
</dbReference>
<dbReference type="CDD" id="cd00082">
    <property type="entry name" value="HisKA"/>
    <property type="match status" value="1"/>
</dbReference>
<keyword evidence="5" id="KW-0997">Cell inner membrane</keyword>
<dbReference type="PANTHER" id="PTHR44936:SF5">
    <property type="entry name" value="SENSOR HISTIDINE KINASE ENVZ"/>
    <property type="match status" value="1"/>
</dbReference>
<dbReference type="SUPFAM" id="SSF158472">
    <property type="entry name" value="HAMP domain-like"/>
    <property type="match status" value="1"/>
</dbReference>
<evidence type="ECO:0000313" key="19">
    <source>
        <dbReference type="EMBL" id="SFZ72830.1"/>
    </source>
</evidence>
<dbReference type="SUPFAM" id="SSF47384">
    <property type="entry name" value="Homodimeric domain of signal transducing histidine kinase"/>
    <property type="match status" value="1"/>
</dbReference>
<evidence type="ECO:0000256" key="11">
    <source>
        <dbReference type="ARBA" id="ARBA00022840"/>
    </source>
</evidence>
<dbReference type="InterPro" id="IPR003660">
    <property type="entry name" value="HAMP_dom"/>
</dbReference>
<dbReference type="CDD" id="cd00075">
    <property type="entry name" value="HATPase"/>
    <property type="match status" value="1"/>
</dbReference>
<evidence type="ECO:0000313" key="20">
    <source>
        <dbReference type="Proteomes" id="UP000186513"/>
    </source>
</evidence>
<evidence type="ECO:0000256" key="12">
    <source>
        <dbReference type="ARBA" id="ARBA00022989"/>
    </source>
</evidence>
<dbReference type="OrthoDB" id="9804645at2"/>
<evidence type="ECO:0000256" key="9">
    <source>
        <dbReference type="ARBA" id="ARBA00022741"/>
    </source>
</evidence>
<dbReference type="Pfam" id="PF02518">
    <property type="entry name" value="HATPase_c"/>
    <property type="match status" value="1"/>
</dbReference>
<dbReference type="InterPro" id="IPR005467">
    <property type="entry name" value="His_kinase_dom"/>
</dbReference>
<sequence>MSGALQRLFGSLFGRTALVLILTLVLSHAAAFALFSWAFRDGPVQQWAQRIATEVETQRGIWRVLTEAEREAYLHGHGEHDAQLRAEAPAELQPLGLGPQSQKLAAALRERLGQDIQIGRTPPPQGALWVRVLIGGRWLWLRQTPFGAGMPPLGGVLEGRPPQADFAERPPARPSDAAGPPPRPLPPPGPGEFLPQPARDPWMAAALVLVSAGIGLLGTLALLWPLYRPLRRLSLAQAALGRGERVANLPTQGPYELAQLASGFNQMSDNLSALEDERRTLLAGVSHDLRTPLTRLRMRLALLDGTDTAPYERDLDDIERITEQFLAYVRGQAEAGPIERVELASLLAEVAERYAPVCSLSLNAPAGLYAKIDKLAVLRALSNLIDNALSHGSAPIVLSARAEAERVCLQVRDYGHGMSEAELQTAPRPFHRLDPARRGHGHCGLGLAIAERVAHRHGGELILRNAPGGGLLASLYLPSAQV</sequence>
<evidence type="ECO:0000256" key="4">
    <source>
        <dbReference type="ARBA" id="ARBA00022475"/>
    </source>
</evidence>
<dbReference type="SUPFAM" id="SSF55874">
    <property type="entry name" value="ATPase domain of HSP90 chaperone/DNA topoisomerase II/histidine kinase"/>
    <property type="match status" value="1"/>
</dbReference>
<dbReference type="InterPro" id="IPR038421">
    <property type="entry name" value="RisS_PPD_sf"/>
</dbReference>
<dbReference type="PROSITE" id="PS50885">
    <property type="entry name" value="HAMP"/>
    <property type="match status" value="1"/>
</dbReference>
<name>A0A1K2H861_9NEIS</name>
<keyword evidence="20" id="KW-1185">Reference proteome</keyword>
<dbReference type="Pfam" id="PF00512">
    <property type="entry name" value="HisKA"/>
    <property type="match status" value="1"/>
</dbReference>
<dbReference type="RefSeq" id="WP_072427258.1">
    <property type="nucleotide sequence ID" value="NZ_FPKR01000002.1"/>
</dbReference>
<dbReference type="Gene3D" id="3.30.565.10">
    <property type="entry name" value="Histidine kinase-like ATPase, C-terminal domain"/>
    <property type="match status" value="1"/>
</dbReference>
<dbReference type="InterPro" id="IPR003594">
    <property type="entry name" value="HATPase_dom"/>
</dbReference>
<feature type="region of interest" description="Disordered" evidence="15">
    <location>
        <begin position="152"/>
        <end position="197"/>
    </location>
</feature>
<dbReference type="InterPro" id="IPR050980">
    <property type="entry name" value="2C_sensor_his_kinase"/>
</dbReference>
<evidence type="ECO:0000256" key="8">
    <source>
        <dbReference type="ARBA" id="ARBA00022692"/>
    </source>
</evidence>
<feature type="compositionally biased region" description="Pro residues" evidence="15">
    <location>
        <begin position="179"/>
        <end position="190"/>
    </location>
</feature>
<dbReference type="Gene3D" id="1.10.287.130">
    <property type="match status" value="1"/>
</dbReference>
<evidence type="ECO:0000256" key="16">
    <source>
        <dbReference type="SAM" id="Phobius"/>
    </source>
</evidence>
<reference evidence="19 20" key="1">
    <citation type="submission" date="2016-11" db="EMBL/GenBank/DDBJ databases">
        <authorList>
            <person name="Jaros S."/>
            <person name="Januszkiewicz K."/>
            <person name="Wedrychowicz H."/>
        </authorList>
    </citation>
    <scope>NUCLEOTIDE SEQUENCE [LARGE SCALE GENOMIC DNA]</scope>
    <source>
        <strain evidence="19 20">DSM 18899</strain>
    </source>
</reference>
<accession>A0A1K2H861</accession>
<keyword evidence="14 16" id="KW-0472">Membrane</keyword>